<gene>
    <name evidence="4" type="ORF">Acy02nite_54170</name>
</gene>
<organism evidence="4 5">
    <name type="scientific">Actinoplanes cyaneus</name>
    <dbReference type="NCBI Taxonomy" id="52696"/>
    <lineage>
        <taxon>Bacteria</taxon>
        <taxon>Bacillati</taxon>
        <taxon>Actinomycetota</taxon>
        <taxon>Actinomycetes</taxon>
        <taxon>Micromonosporales</taxon>
        <taxon>Micromonosporaceae</taxon>
        <taxon>Actinoplanes</taxon>
    </lineage>
</organism>
<dbReference type="SMART" id="SM00422">
    <property type="entry name" value="HTH_MERR"/>
    <property type="match status" value="1"/>
</dbReference>
<accession>A0A919MDU7</accession>
<dbReference type="AlphaFoldDB" id="A0A919MDU7"/>
<dbReference type="Pfam" id="PF13411">
    <property type="entry name" value="MerR_1"/>
    <property type="match status" value="1"/>
</dbReference>
<dbReference type="PANTHER" id="PTHR30204">
    <property type="entry name" value="REDOX-CYCLING DRUG-SENSING TRANSCRIPTIONAL ACTIVATOR SOXR"/>
    <property type="match status" value="1"/>
</dbReference>
<dbReference type="SUPFAM" id="SSF46955">
    <property type="entry name" value="Putative DNA-binding domain"/>
    <property type="match status" value="1"/>
</dbReference>
<keyword evidence="5" id="KW-1185">Reference proteome</keyword>
<evidence type="ECO:0000256" key="2">
    <source>
        <dbReference type="SAM" id="MobiDB-lite"/>
    </source>
</evidence>
<dbReference type="Gene3D" id="1.10.1660.10">
    <property type="match status" value="1"/>
</dbReference>
<dbReference type="InterPro" id="IPR009061">
    <property type="entry name" value="DNA-bd_dom_put_sf"/>
</dbReference>
<comment type="caution">
    <text evidence="4">The sequence shown here is derived from an EMBL/GenBank/DDBJ whole genome shotgun (WGS) entry which is preliminary data.</text>
</comment>
<evidence type="ECO:0000313" key="4">
    <source>
        <dbReference type="EMBL" id="GID67536.1"/>
    </source>
</evidence>
<dbReference type="Proteomes" id="UP000619479">
    <property type="component" value="Unassembled WGS sequence"/>
</dbReference>
<evidence type="ECO:0000313" key="5">
    <source>
        <dbReference type="Proteomes" id="UP000619479"/>
    </source>
</evidence>
<dbReference type="EMBL" id="BOMH01000040">
    <property type="protein sequence ID" value="GID67536.1"/>
    <property type="molecule type" value="Genomic_DNA"/>
</dbReference>
<name>A0A919MDU7_9ACTN</name>
<dbReference type="PANTHER" id="PTHR30204:SF93">
    <property type="entry name" value="HTH MERR-TYPE DOMAIN-CONTAINING PROTEIN"/>
    <property type="match status" value="1"/>
</dbReference>
<keyword evidence="1" id="KW-0238">DNA-binding</keyword>
<reference evidence="4" key="1">
    <citation type="submission" date="2021-01" db="EMBL/GenBank/DDBJ databases">
        <title>Whole genome shotgun sequence of Actinoplanes cyaneus NBRC 14990.</title>
        <authorList>
            <person name="Komaki H."/>
            <person name="Tamura T."/>
        </authorList>
    </citation>
    <scope>NUCLEOTIDE SEQUENCE</scope>
    <source>
        <strain evidence="4">NBRC 14990</strain>
    </source>
</reference>
<dbReference type="PROSITE" id="PS50937">
    <property type="entry name" value="HTH_MERR_2"/>
    <property type="match status" value="1"/>
</dbReference>
<feature type="compositionally biased region" description="Basic and acidic residues" evidence="2">
    <location>
        <begin position="136"/>
        <end position="146"/>
    </location>
</feature>
<protein>
    <recommendedName>
        <fullName evidence="3">HTH merR-type domain-containing protein</fullName>
    </recommendedName>
</protein>
<dbReference type="InterPro" id="IPR047057">
    <property type="entry name" value="MerR_fam"/>
</dbReference>
<evidence type="ECO:0000259" key="3">
    <source>
        <dbReference type="PROSITE" id="PS50937"/>
    </source>
</evidence>
<dbReference type="InterPro" id="IPR000551">
    <property type="entry name" value="MerR-type_HTH_dom"/>
</dbReference>
<proteinExistence type="predicted"/>
<feature type="compositionally biased region" description="Low complexity" evidence="2">
    <location>
        <begin position="1"/>
        <end position="14"/>
    </location>
</feature>
<feature type="region of interest" description="Disordered" evidence="2">
    <location>
        <begin position="124"/>
        <end position="146"/>
    </location>
</feature>
<dbReference type="GO" id="GO:0003677">
    <property type="term" value="F:DNA binding"/>
    <property type="evidence" value="ECO:0007669"/>
    <property type="project" value="UniProtKB-KW"/>
</dbReference>
<sequence>MPEGTMPAVTVPEETTPEEMMPEVRMPTGPRDDVDLPAYSMGRAAELIGVTQAFLRSLDGTGLIEPERSAGGHRRYSRHQLQLAERVRLLLDEGFLLTAAVRVVTLEDRLAAAHRRIVELGGRLGPGEDATIPMQTRRDTRARQNM</sequence>
<feature type="domain" description="HTH merR-type" evidence="3">
    <location>
        <begin position="38"/>
        <end position="106"/>
    </location>
</feature>
<dbReference type="GO" id="GO:0003700">
    <property type="term" value="F:DNA-binding transcription factor activity"/>
    <property type="evidence" value="ECO:0007669"/>
    <property type="project" value="InterPro"/>
</dbReference>
<feature type="region of interest" description="Disordered" evidence="2">
    <location>
        <begin position="1"/>
        <end position="31"/>
    </location>
</feature>
<evidence type="ECO:0000256" key="1">
    <source>
        <dbReference type="ARBA" id="ARBA00023125"/>
    </source>
</evidence>